<dbReference type="Pfam" id="PF14392">
    <property type="entry name" value="zf-CCHC_4"/>
    <property type="match status" value="1"/>
</dbReference>
<evidence type="ECO:0000259" key="2">
    <source>
        <dbReference type="Pfam" id="PF14392"/>
    </source>
</evidence>
<proteinExistence type="predicted"/>
<protein>
    <recommendedName>
        <fullName evidence="2">Zinc knuckle CX2CX4HX4C domain-containing protein</fullName>
    </recommendedName>
</protein>
<dbReference type="PANTHER" id="PTHR31286">
    <property type="entry name" value="GLYCINE-RICH CELL WALL STRUCTURAL PROTEIN 1.8-LIKE"/>
    <property type="match status" value="1"/>
</dbReference>
<feature type="region of interest" description="Disordered" evidence="1">
    <location>
        <begin position="190"/>
        <end position="209"/>
    </location>
</feature>
<reference evidence="3" key="1">
    <citation type="journal article" date="2023" name="Plant Biotechnol. J.">
        <title>Chromosome-level wild Hevea brasiliensis genome provides new tools for genomic-assisted breeding and valuable loci to elevate rubber yield.</title>
        <authorList>
            <person name="Cheng H."/>
            <person name="Song X."/>
            <person name="Hu Y."/>
            <person name="Wu T."/>
            <person name="Yang Q."/>
            <person name="An Z."/>
            <person name="Feng S."/>
            <person name="Deng Z."/>
            <person name="Wu W."/>
            <person name="Zeng X."/>
            <person name="Tu M."/>
            <person name="Wang X."/>
            <person name="Huang H."/>
        </authorList>
    </citation>
    <scope>NUCLEOTIDE SEQUENCE</scope>
    <source>
        <strain evidence="3">MT/VB/25A 57/8</strain>
    </source>
</reference>
<name>A0ABQ9MGF6_HEVBR</name>
<dbReference type="PANTHER" id="PTHR31286:SF153">
    <property type="entry name" value="DUF4283 DOMAIN PROTEIN"/>
    <property type="match status" value="1"/>
</dbReference>
<sequence>MACSSSDSSFADEFYAHLNLEEQQGRVEFMEYDNDGGEKEVIESPLCVMGRLLTEKPMNFVAFKQTMVAVWRPVKGMMSDQRNYFFIWLDYMRIKVTMDVNKPLKRKLQMKHPKGEWEWVDFKYERLSTFCFFCGYLGHSYRFRAKLLEHPEVPRSQFAYGPWLRADNRHSSNVGERWLLSESKVLNGGQNCGSGGTNPSGQQPAGLGGLDFNSKFESPNFVTQRDVGLRRWVMM</sequence>
<gene>
    <name evidence="3" type="ORF">P3X46_011096</name>
</gene>
<dbReference type="Proteomes" id="UP001174677">
    <property type="component" value="Chromosome 6"/>
</dbReference>
<feature type="domain" description="Zinc knuckle CX2CX4HX4C" evidence="2">
    <location>
        <begin position="98"/>
        <end position="143"/>
    </location>
</feature>
<evidence type="ECO:0000313" key="4">
    <source>
        <dbReference type="Proteomes" id="UP001174677"/>
    </source>
</evidence>
<organism evidence="3 4">
    <name type="scientific">Hevea brasiliensis</name>
    <name type="common">Para rubber tree</name>
    <name type="synonym">Siphonia brasiliensis</name>
    <dbReference type="NCBI Taxonomy" id="3981"/>
    <lineage>
        <taxon>Eukaryota</taxon>
        <taxon>Viridiplantae</taxon>
        <taxon>Streptophyta</taxon>
        <taxon>Embryophyta</taxon>
        <taxon>Tracheophyta</taxon>
        <taxon>Spermatophyta</taxon>
        <taxon>Magnoliopsida</taxon>
        <taxon>eudicotyledons</taxon>
        <taxon>Gunneridae</taxon>
        <taxon>Pentapetalae</taxon>
        <taxon>rosids</taxon>
        <taxon>fabids</taxon>
        <taxon>Malpighiales</taxon>
        <taxon>Euphorbiaceae</taxon>
        <taxon>Crotonoideae</taxon>
        <taxon>Micrandreae</taxon>
        <taxon>Hevea</taxon>
    </lineage>
</organism>
<dbReference type="EMBL" id="JARPOI010000006">
    <property type="protein sequence ID" value="KAJ9179287.1"/>
    <property type="molecule type" value="Genomic_DNA"/>
</dbReference>
<evidence type="ECO:0000313" key="3">
    <source>
        <dbReference type="EMBL" id="KAJ9179287.1"/>
    </source>
</evidence>
<accession>A0ABQ9MGF6</accession>
<comment type="caution">
    <text evidence="3">The sequence shown here is derived from an EMBL/GenBank/DDBJ whole genome shotgun (WGS) entry which is preliminary data.</text>
</comment>
<evidence type="ECO:0000256" key="1">
    <source>
        <dbReference type="SAM" id="MobiDB-lite"/>
    </source>
</evidence>
<dbReference type="InterPro" id="IPR025836">
    <property type="entry name" value="Zn_knuckle_CX2CX4HX4C"/>
</dbReference>
<keyword evidence="4" id="KW-1185">Reference proteome</keyword>
<dbReference type="InterPro" id="IPR040256">
    <property type="entry name" value="At4g02000-like"/>
</dbReference>